<gene>
    <name evidence="2" type="ORF">SY1_22750</name>
</gene>
<keyword evidence="1" id="KW-0472">Membrane</keyword>
<evidence type="ECO:0008006" key="4">
    <source>
        <dbReference type="Google" id="ProtNLM"/>
    </source>
</evidence>
<keyword evidence="1" id="KW-1133">Transmembrane helix</keyword>
<feature type="transmembrane region" description="Helical" evidence="1">
    <location>
        <begin position="165"/>
        <end position="183"/>
    </location>
</feature>
<keyword evidence="3" id="KW-1185">Reference proteome</keyword>
<feature type="transmembrane region" description="Helical" evidence="1">
    <location>
        <begin position="47"/>
        <end position="73"/>
    </location>
</feature>
<proteinExistence type="predicted"/>
<feature type="transmembrane region" description="Helical" evidence="1">
    <location>
        <begin position="93"/>
        <end position="115"/>
    </location>
</feature>
<dbReference type="Proteomes" id="UP000008957">
    <property type="component" value="Chromosome"/>
</dbReference>
<accession>A0AB94IZ24</accession>
<reference evidence="3" key="1">
    <citation type="submission" date="2010-03" db="EMBL/GenBank/DDBJ databases">
        <title>The genome sequence of Synergistetes sp. SGP1.</title>
        <authorList>
            <consortium name="metaHIT consortium -- http://www.metahit.eu/"/>
            <person name="Pajon A."/>
            <person name="Turner K."/>
            <person name="Parkhill J."/>
            <person name="Wade W."/>
            <person name="Vartoukian S."/>
        </authorList>
    </citation>
    <scope>NUCLEOTIDE SEQUENCE [LARGE SCALE GENOMIC DNA]</scope>
    <source>
        <strain evidence="3">SGP1</strain>
    </source>
</reference>
<evidence type="ECO:0000313" key="2">
    <source>
        <dbReference type="EMBL" id="CBL28957.1"/>
    </source>
</evidence>
<protein>
    <recommendedName>
        <fullName evidence="4">Zinc-ribbon domain-containing protein</fullName>
    </recommendedName>
</protein>
<organism evidence="2 3">
    <name type="scientific">Fretibacterium fastidiosum</name>
    <dbReference type="NCBI Taxonomy" id="651822"/>
    <lineage>
        <taxon>Bacteria</taxon>
        <taxon>Thermotogati</taxon>
        <taxon>Synergistota</taxon>
        <taxon>Synergistia</taxon>
        <taxon>Synergistales</taxon>
        <taxon>Aminobacteriaceae</taxon>
        <taxon>Fretibacterium</taxon>
    </lineage>
</organism>
<sequence length="200" mass="22051">MICQHCGAPLEAGIELCSFCGSPTPYDEMLLDEKIQRKQALQRKKKLAGLAAIKHVSDLSLPFLWIATMGIYSPVWYLTRARSLNRMNSPKKLPAFATIVQLVLYLGALSLPGAWEGIGVDAETASAYNHCVFGASFFLSIWLAFRVKDILQAHAAQYLDKAVVVHTIAPSAALLVVFGPLYLQTQINKMIFMELLKPAV</sequence>
<dbReference type="RefSeq" id="WP_015557103.1">
    <property type="nucleotide sequence ID" value="NC_021038.1"/>
</dbReference>
<name>A0AB94IZ24_9BACT</name>
<feature type="transmembrane region" description="Helical" evidence="1">
    <location>
        <begin position="127"/>
        <end position="145"/>
    </location>
</feature>
<keyword evidence="1" id="KW-0812">Transmembrane</keyword>
<evidence type="ECO:0000256" key="1">
    <source>
        <dbReference type="SAM" id="Phobius"/>
    </source>
</evidence>
<dbReference type="AlphaFoldDB" id="A0AB94IZ24"/>
<reference evidence="2 3" key="2">
    <citation type="submission" date="2010-03" db="EMBL/GenBank/DDBJ databases">
        <authorList>
            <person name="Pajon A."/>
        </authorList>
    </citation>
    <scope>NUCLEOTIDE SEQUENCE [LARGE SCALE GENOMIC DNA]</scope>
    <source>
        <strain evidence="2 3">SGP1</strain>
    </source>
</reference>
<dbReference type="EMBL" id="FP929056">
    <property type="protein sequence ID" value="CBL28957.1"/>
    <property type="molecule type" value="Genomic_DNA"/>
</dbReference>
<evidence type="ECO:0000313" key="3">
    <source>
        <dbReference type="Proteomes" id="UP000008957"/>
    </source>
</evidence>
<dbReference type="KEGG" id="sbr:SY1_22750"/>